<organism evidence="3 4">
    <name type="scientific">Streptomyces chisholmiae</name>
    <dbReference type="NCBI Taxonomy" id="3075540"/>
    <lineage>
        <taxon>Bacteria</taxon>
        <taxon>Bacillati</taxon>
        <taxon>Actinomycetota</taxon>
        <taxon>Actinomycetes</taxon>
        <taxon>Kitasatosporales</taxon>
        <taxon>Streptomycetaceae</taxon>
        <taxon>Streptomyces</taxon>
    </lineage>
</organism>
<evidence type="ECO:0000313" key="4">
    <source>
        <dbReference type="Proteomes" id="UP001183410"/>
    </source>
</evidence>
<dbReference type="PROSITE" id="PS51257">
    <property type="entry name" value="PROKAR_LIPOPROTEIN"/>
    <property type="match status" value="1"/>
</dbReference>
<sequence length="275" mass="28391">MSLITRRTRVATAAVAAAAMVALAGCSSDDSNNDDNASTETESQDKGTDEEEPAEETDGGDAFAGASADDIADQAFDALMGADALRMVGDIDQAGEQMGIDLHLSRDGDCAGSISMSSQGSFEIIKLGNEAWLRPDTTFWSTAAGVTDQSILSQLDGFFLYGPADEPPMNSSAESCNLESFLSQMGTGGNAVGLTMGEATEIDGTPAVTLHEGDEATIVVATEGDPFPLRIENNDPATGAGTIDFSSFNEPVPAEQPAATEVITIEDLQSGAFLG</sequence>
<gene>
    <name evidence="3" type="ORF">RM844_18145</name>
</gene>
<name>A0ABU2JVE8_9ACTN</name>
<keyword evidence="4" id="KW-1185">Reference proteome</keyword>
<feature type="compositionally biased region" description="Acidic residues" evidence="1">
    <location>
        <begin position="48"/>
        <end position="59"/>
    </location>
</feature>
<feature type="compositionally biased region" description="Low complexity" evidence="1">
    <location>
        <begin position="26"/>
        <end position="36"/>
    </location>
</feature>
<reference evidence="4" key="1">
    <citation type="submission" date="2023-07" db="EMBL/GenBank/DDBJ databases">
        <title>30 novel species of actinomycetes from the DSMZ collection.</title>
        <authorList>
            <person name="Nouioui I."/>
        </authorList>
    </citation>
    <scope>NUCLEOTIDE SEQUENCE [LARGE SCALE GENOMIC DNA]</scope>
    <source>
        <strain evidence="4">DSM 44915</strain>
    </source>
</reference>
<keyword evidence="2" id="KW-0732">Signal</keyword>
<feature type="chain" id="PRO_5045803694" description="Lipoprotein" evidence="2">
    <location>
        <begin position="25"/>
        <end position="275"/>
    </location>
</feature>
<evidence type="ECO:0008006" key="5">
    <source>
        <dbReference type="Google" id="ProtNLM"/>
    </source>
</evidence>
<dbReference type="Proteomes" id="UP001183410">
    <property type="component" value="Unassembled WGS sequence"/>
</dbReference>
<feature type="region of interest" description="Disordered" evidence="1">
    <location>
        <begin position="26"/>
        <end position="65"/>
    </location>
</feature>
<evidence type="ECO:0000256" key="1">
    <source>
        <dbReference type="SAM" id="MobiDB-lite"/>
    </source>
</evidence>
<dbReference type="RefSeq" id="WP_311668294.1">
    <property type="nucleotide sequence ID" value="NZ_JAVREO010000010.1"/>
</dbReference>
<feature type="signal peptide" evidence="2">
    <location>
        <begin position="1"/>
        <end position="24"/>
    </location>
</feature>
<dbReference type="EMBL" id="JAVREO010000010">
    <property type="protein sequence ID" value="MDT0268208.1"/>
    <property type="molecule type" value="Genomic_DNA"/>
</dbReference>
<protein>
    <recommendedName>
        <fullName evidence="5">Lipoprotein</fullName>
    </recommendedName>
</protein>
<comment type="caution">
    <text evidence="3">The sequence shown here is derived from an EMBL/GenBank/DDBJ whole genome shotgun (WGS) entry which is preliminary data.</text>
</comment>
<evidence type="ECO:0000256" key="2">
    <source>
        <dbReference type="SAM" id="SignalP"/>
    </source>
</evidence>
<evidence type="ECO:0000313" key="3">
    <source>
        <dbReference type="EMBL" id="MDT0268208.1"/>
    </source>
</evidence>
<accession>A0ABU2JVE8</accession>
<proteinExistence type="predicted"/>